<protein>
    <submittedName>
        <fullName evidence="1">Uncharacterized protein</fullName>
    </submittedName>
</protein>
<dbReference type="AlphaFoldDB" id="H0I3X7"/>
<sequence>MASPDPVTSGRDSGQLHRQKLFVHRTGMEGPILGGARYASSVWMVCIEDTLSVHTDCLLGAMDMWLS</sequence>
<organism evidence="1 2">
    <name type="scientific">Mesorhizobium alhagi CCNWXJ12-2</name>
    <dbReference type="NCBI Taxonomy" id="1107882"/>
    <lineage>
        <taxon>Bacteria</taxon>
        <taxon>Pseudomonadati</taxon>
        <taxon>Pseudomonadota</taxon>
        <taxon>Alphaproteobacteria</taxon>
        <taxon>Hyphomicrobiales</taxon>
        <taxon>Phyllobacteriaceae</taxon>
        <taxon>Allomesorhizobium</taxon>
    </lineage>
</organism>
<dbReference type="EMBL" id="AHAM01000338">
    <property type="protein sequence ID" value="EHK52334.1"/>
    <property type="molecule type" value="Genomic_DNA"/>
</dbReference>
<evidence type="ECO:0000313" key="2">
    <source>
        <dbReference type="Proteomes" id="UP000003250"/>
    </source>
</evidence>
<reference evidence="1 2" key="1">
    <citation type="journal article" date="2012" name="J. Bacteriol.">
        <title>Draft Genome Sequence of Mesorhizobium alhagi CCNWXJ12-2T, a Novel Salt-Resistant Species Isolated from the Desert of Northwestern China.</title>
        <authorList>
            <person name="Zhou M."/>
            <person name="Chen W."/>
            <person name="Chen H."/>
            <person name="Wei G."/>
        </authorList>
    </citation>
    <scope>NUCLEOTIDE SEQUENCE [LARGE SCALE GENOMIC DNA]</scope>
    <source>
        <strain evidence="1 2">CCNWXJ12-2</strain>
    </source>
</reference>
<accession>H0I3X7</accession>
<dbReference type="Proteomes" id="UP000003250">
    <property type="component" value="Unassembled WGS sequence"/>
</dbReference>
<proteinExistence type="predicted"/>
<evidence type="ECO:0000313" key="1">
    <source>
        <dbReference type="EMBL" id="EHK52334.1"/>
    </source>
</evidence>
<name>H0I3X7_9HYPH</name>
<gene>
    <name evidence="1" type="ORF">MAXJ12_35971</name>
</gene>
<keyword evidence="2" id="KW-1185">Reference proteome</keyword>